<name>Q75B26_EREGS</name>
<dbReference type="OrthoDB" id="2015537at2759"/>
<keyword evidence="6" id="KW-0808">Transferase</keyword>
<dbReference type="FunCoup" id="Q75B26">
    <property type="interactions" value="210"/>
</dbReference>
<comment type="pathway">
    <text evidence="2">Amino-acid biosynthesis; L-histidine biosynthesis; L-histidine from 5-phospho-alpha-D-ribose 1-diphosphate: step 7/9.</text>
</comment>
<evidence type="ECO:0000256" key="3">
    <source>
        <dbReference type="ARBA" id="ARBA00012748"/>
    </source>
</evidence>
<dbReference type="PANTHER" id="PTHR42885:SF2">
    <property type="entry name" value="HISTIDINOL-PHOSPHATE AMINOTRANSFERASE"/>
    <property type="match status" value="1"/>
</dbReference>
<evidence type="ECO:0000256" key="5">
    <source>
        <dbReference type="ARBA" id="ARBA00022605"/>
    </source>
</evidence>
<evidence type="ECO:0000313" key="12">
    <source>
        <dbReference type="EMBL" id="AAS51671.1"/>
    </source>
</evidence>
<feature type="domain" description="Aminotransferase class I/classII large" evidence="11">
    <location>
        <begin position="49"/>
        <end position="375"/>
    </location>
</feature>
<keyword evidence="7" id="KW-0663">Pyridoxal phosphate</keyword>
<keyword evidence="8" id="KW-0368">Histidine biosynthesis</keyword>
<sequence>MDFDIKAVIRPNILKLKPYRCARDDFSEGILLDANENAFGPVVKFSRLPASLHRYPDPHQLELKGLLASYRNAASAFREEGLAPLTAKNICLGVGSDESIDAIIRATCSPREQKVMLLPPTYGMYKVCADINDVGYVEVPLISSDNSFQIDEDRILEQLNLDKSIKVVFITSPGNPTGACIEVGRVEKLLRNWTAGIVVVDEAYIDFSADKPSLSPLVNKHPNLVVLQTLSKASGLAGIRLGFTFASTQIATALNAMKAPYNISQITAIIGIEALQPEALKLMQKHIDQINTEKRRIIKALATLNHIENDPVGGLDANFILFRVRGGDNSLAKKLYYSLATESGVIIRFRGTDLGCEGCIRITVGTPEENDVLIKEFTEKLQQLTED</sequence>
<dbReference type="Proteomes" id="UP000000591">
    <property type="component" value="Chromosome IV"/>
</dbReference>
<dbReference type="GeneID" id="4619982"/>
<evidence type="ECO:0000259" key="11">
    <source>
        <dbReference type="Pfam" id="PF00155"/>
    </source>
</evidence>
<comment type="cofactor">
    <cofactor evidence="1">
        <name>pyridoxal 5'-phosphate</name>
        <dbReference type="ChEBI" id="CHEBI:597326"/>
    </cofactor>
</comment>
<dbReference type="Gene3D" id="3.90.1150.10">
    <property type="entry name" value="Aspartate Aminotransferase, domain 1"/>
    <property type="match status" value="1"/>
</dbReference>
<dbReference type="Pfam" id="PF00155">
    <property type="entry name" value="Aminotran_1_2"/>
    <property type="match status" value="1"/>
</dbReference>
<evidence type="ECO:0000256" key="2">
    <source>
        <dbReference type="ARBA" id="ARBA00005011"/>
    </source>
</evidence>
<dbReference type="PANTHER" id="PTHR42885">
    <property type="entry name" value="HISTIDINOL-PHOSPHATE AMINOTRANSFERASE-RELATED"/>
    <property type="match status" value="1"/>
</dbReference>
<organism evidence="12 13">
    <name type="scientific">Eremothecium gossypii (strain ATCC 10895 / CBS 109.51 / FGSC 9923 / NRRL Y-1056)</name>
    <name type="common">Yeast</name>
    <name type="synonym">Ashbya gossypii</name>
    <dbReference type="NCBI Taxonomy" id="284811"/>
    <lineage>
        <taxon>Eukaryota</taxon>
        <taxon>Fungi</taxon>
        <taxon>Dikarya</taxon>
        <taxon>Ascomycota</taxon>
        <taxon>Saccharomycotina</taxon>
        <taxon>Saccharomycetes</taxon>
        <taxon>Saccharomycetales</taxon>
        <taxon>Saccharomycetaceae</taxon>
        <taxon>Eremothecium</taxon>
    </lineage>
</organism>
<evidence type="ECO:0000313" key="13">
    <source>
        <dbReference type="Proteomes" id="UP000000591"/>
    </source>
</evidence>
<dbReference type="HAMAP" id="MF_01023">
    <property type="entry name" value="HisC_aminotrans_2"/>
    <property type="match status" value="1"/>
</dbReference>
<dbReference type="AlphaFoldDB" id="Q75B26"/>
<dbReference type="GO" id="GO:0030170">
    <property type="term" value="F:pyridoxal phosphate binding"/>
    <property type="evidence" value="ECO:0007669"/>
    <property type="project" value="InterPro"/>
</dbReference>
<dbReference type="GO" id="GO:0000105">
    <property type="term" value="P:L-histidine biosynthetic process"/>
    <property type="evidence" value="ECO:0007669"/>
    <property type="project" value="UniProtKB-KW"/>
</dbReference>
<dbReference type="HOGENOM" id="CLU_017584_3_1_1"/>
<dbReference type="KEGG" id="ago:AGOS_ADL249W"/>
<dbReference type="EMBL" id="AE016817">
    <property type="protein sequence ID" value="AAS51671.1"/>
    <property type="molecule type" value="Genomic_DNA"/>
</dbReference>
<dbReference type="InterPro" id="IPR005861">
    <property type="entry name" value="HisP_aminotrans"/>
</dbReference>
<reference evidence="12 13" key="1">
    <citation type="journal article" date="2004" name="Science">
        <title>The Ashbya gossypii genome as a tool for mapping the ancient Saccharomyces cerevisiae genome.</title>
        <authorList>
            <person name="Dietrich F.S."/>
            <person name="Voegeli S."/>
            <person name="Brachat S."/>
            <person name="Lerch A."/>
            <person name="Gates K."/>
            <person name="Steiner S."/>
            <person name="Mohr C."/>
            <person name="Pohlmann R."/>
            <person name="Luedi P."/>
            <person name="Choi S."/>
            <person name="Wing R.A."/>
            <person name="Flavier A."/>
            <person name="Gaffney T.D."/>
            <person name="Philippsen P."/>
        </authorList>
    </citation>
    <scope>NUCLEOTIDE SEQUENCE [LARGE SCALE GENOMIC DNA]</scope>
    <source>
        <strain evidence="13">ATCC 10895 / CBS 109.51 / FGSC 9923 / NRRL Y-1056</strain>
    </source>
</reference>
<keyword evidence="13" id="KW-1185">Reference proteome</keyword>
<accession>Q75B26</accession>
<reference evidence="13" key="2">
    <citation type="journal article" date="2013" name="G3 (Bethesda)">
        <title>Genomes of Ashbya fungi isolated from insects reveal four mating-type loci, numerous translocations, lack of transposons, and distinct gene duplications.</title>
        <authorList>
            <person name="Dietrich F.S."/>
            <person name="Voegeli S."/>
            <person name="Kuo S."/>
            <person name="Philippsen P."/>
        </authorList>
    </citation>
    <scope>GENOME REANNOTATION</scope>
    <source>
        <strain evidence="13">ATCC 10895 / CBS 109.51 / FGSC 9923 / NRRL Y-1056</strain>
    </source>
</reference>
<evidence type="ECO:0000256" key="7">
    <source>
        <dbReference type="ARBA" id="ARBA00022898"/>
    </source>
</evidence>
<proteinExistence type="inferred from homology"/>
<dbReference type="InterPro" id="IPR015422">
    <property type="entry name" value="PyrdxlP-dep_Trfase_small"/>
</dbReference>
<keyword evidence="5" id="KW-0028">Amino-acid biosynthesis</keyword>
<evidence type="ECO:0000256" key="4">
    <source>
        <dbReference type="ARBA" id="ARBA00022576"/>
    </source>
</evidence>
<protein>
    <recommendedName>
        <fullName evidence="3">histidinol-phosphate transaminase</fullName>
        <ecNumber evidence="3">2.6.1.9</ecNumber>
    </recommendedName>
    <alternativeName>
        <fullName evidence="9">Imidazole acetol-phosphate transaminase</fullName>
    </alternativeName>
</protein>
<evidence type="ECO:0000256" key="8">
    <source>
        <dbReference type="ARBA" id="ARBA00023102"/>
    </source>
</evidence>
<dbReference type="NCBIfam" id="TIGR01141">
    <property type="entry name" value="hisC"/>
    <property type="match status" value="1"/>
</dbReference>
<dbReference type="InterPro" id="IPR015424">
    <property type="entry name" value="PyrdxlP-dep_Trfase"/>
</dbReference>
<dbReference type="RefSeq" id="NP_983847.1">
    <property type="nucleotide sequence ID" value="NM_209200.1"/>
</dbReference>
<dbReference type="eggNOG" id="KOG0633">
    <property type="taxonomic scope" value="Eukaryota"/>
</dbReference>
<evidence type="ECO:0000256" key="10">
    <source>
        <dbReference type="ARBA" id="ARBA00047481"/>
    </source>
</evidence>
<evidence type="ECO:0000256" key="6">
    <source>
        <dbReference type="ARBA" id="ARBA00022679"/>
    </source>
</evidence>
<evidence type="ECO:0000256" key="9">
    <source>
        <dbReference type="ARBA" id="ARBA00030262"/>
    </source>
</evidence>
<dbReference type="CDD" id="cd00609">
    <property type="entry name" value="AAT_like"/>
    <property type="match status" value="1"/>
</dbReference>
<dbReference type="InParanoid" id="Q75B26"/>
<dbReference type="SUPFAM" id="SSF53383">
    <property type="entry name" value="PLP-dependent transferases"/>
    <property type="match status" value="1"/>
</dbReference>
<dbReference type="OMA" id="NFVQFGR"/>
<gene>
    <name evidence="12" type="ORF">AGOS_ADL249W</name>
</gene>
<dbReference type="GO" id="GO:0004400">
    <property type="term" value="F:histidinol-phosphate transaminase activity"/>
    <property type="evidence" value="ECO:0007669"/>
    <property type="project" value="UniProtKB-EC"/>
</dbReference>
<dbReference type="InterPro" id="IPR015421">
    <property type="entry name" value="PyrdxlP-dep_Trfase_major"/>
</dbReference>
<dbReference type="Gene3D" id="3.40.640.10">
    <property type="entry name" value="Type I PLP-dependent aspartate aminotransferase-like (Major domain)"/>
    <property type="match status" value="1"/>
</dbReference>
<evidence type="ECO:0000256" key="1">
    <source>
        <dbReference type="ARBA" id="ARBA00001933"/>
    </source>
</evidence>
<keyword evidence="4" id="KW-0032">Aminotransferase</keyword>
<dbReference type="EC" id="2.6.1.9" evidence="3"/>
<comment type="catalytic activity">
    <reaction evidence="10">
        <text>L-histidinol phosphate + 2-oxoglutarate = 3-(imidazol-4-yl)-2-oxopropyl phosphate + L-glutamate</text>
        <dbReference type="Rhea" id="RHEA:23744"/>
        <dbReference type="ChEBI" id="CHEBI:16810"/>
        <dbReference type="ChEBI" id="CHEBI:29985"/>
        <dbReference type="ChEBI" id="CHEBI:57766"/>
        <dbReference type="ChEBI" id="CHEBI:57980"/>
        <dbReference type="EC" id="2.6.1.9"/>
    </reaction>
</comment>
<dbReference type="STRING" id="284811.Q75B26"/>
<dbReference type="InterPro" id="IPR004839">
    <property type="entry name" value="Aminotransferase_I/II_large"/>
</dbReference>